<dbReference type="Proteomes" id="UP000000657">
    <property type="component" value="Chromosome"/>
</dbReference>
<gene>
    <name evidence="1" type="ordered locus">FRAAL0328</name>
</gene>
<sequence>MTPSAAFFQECLGGDPPILADRDTSW</sequence>
<keyword evidence="2" id="KW-1185">Reference proteome</keyword>
<evidence type="ECO:0000313" key="1">
    <source>
        <dbReference type="EMBL" id="CAJ59004.1"/>
    </source>
</evidence>
<protein>
    <submittedName>
        <fullName evidence="1">Uncharacterized protein</fullName>
    </submittedName>
</protein>
<accession>Q0RTU4</accession>
<dbReference type="KEGG" id="fal:FRAAL0328"/>
<organism evidence="1 2">
    <name type="scientific">Frankia alni (strain DSM 45986 / CECT 9034 / ACN14a)</name>
    <dbReference type="NCBI Taxonomy" id="326424"/>
    <lineage>
        <taxon>Bacteria</taxon>
        <taxon>Bacillati</taxon>
        <taxon>Actinomycetota</taxon>
        <taxon>Actinomycetes</taxon>
        <taxon>Frankiales</taxon>
        <taxon>Frankiaceae</taxon>
        <taxon>Frankia</taxon>
    </lineage>
</organism>
<dbReference type="EMBL" id="CT573213">
    <property type="protein sequence ID" value="CAJ59004.1"/>
    <property type="molecule type" value="Genomic_DNA"/>
</dbReference>
<proteinExistence type="predicted"/>
<reference evidence="1 2" key="1">
    <citation type="journal article" date="2007" name="Genome Res.">
        <title>Genome characteristics of facultatively symbiotic Frankia sp. strains reflect host range and host plant biogeography.</title>
        <authorList>
            <person name="Normand P."/>
            <person name="Lapierre P."/>
            <person name="Tisa L.S."/>
            <person name="Gogarten J.P."/>
            <person name="Alloisio N."/>
            <person name="Bagnarol E."/>
            <person name="Bassi C.A."/>
            <person name="Berry A.M."/>
            <person name="Bickhart D.M."/>
            <person name="Choisne N."/>
            <person name="Couloux A."/>
            <person name="Cournoyer B."/>
            <person name="Cruveiller S."/>
            <person name="Daubin V."/>
            <person name="Demange N."/>
            <person name="Francino M.P."/>
            <person name="Goltsman E."/>
            <person name="Huang Y."/>
            <person name="Kopp O.R."/>
            <person name="Labarre L."/>
            <person name="Lapidus A."/>
            <person name="Lavire C."/>
            <person name="Marechal J."/>
            <person name="Martinez M."/>
            <person name="Mastronunzio J.E."/>
            <person name="Mullin B.C."/>
            <person name="Niemann J."/>
            <person name="Pujic P."/>
            <person name="Rawnsley T."/>
            <person name="Rouy Z."/>
            <person name="Schenowitz C."/>
            <person name="Sellstedt A."/>
            <person name="Tavares F."/>
            <person name="Tomkins J.P."/>
            <person name="Vallenet D."/>
            <person name="Valverde C."/>
            <person name="Wall L.G."/>
            <person name="Wang Y."/>
            <person name="Medigue C."/>
            <person name="Benson D.R."/>
        </authorList>
    </citation>
    <scope>NUCLEOTIDE SEQUENCE [LARGE SCALE GENOMIC DNA]</scope>
    <source>
        <strain evidence="2">DSM 45986 / CECT 9034 / ACN14a</strain>
    </source>
</reference>
<evidence type="ECO:0000313" key="2">
    <source>
        <dbReference type="Proteomes" id="UP000000657"/>
    </source>
</evidence>
<dbReference type="HOGENOM" id="CLU_3416779_0_0_11"/>
<dbReference type="AlphaFoldDB" id="Q0RTU4"/>
<dbReference type="STRING" id="326424.FRAAL0328"/>
<name>Q0RTU4_FRAAA</name>